<reference evidence="3 4" key="1">
    <citation type="journal article" date="2016" name="Proc. Natl. Acad. Sci. U.S.A.">
        <title>Comparative genomics of biotechnologically important yeasts.</title>
        <authorList>
            <person name="Riley R."/>
            <person name="Haridas S."/>
            <person name="Wolfe K.H."/>
            <person name="Lopes M.R."/>
            <person name="Hittinger C.T."/>
            <person name="Goeker M."/>
            <person name="Salamov A.A."/>
            <person name="Wisecaver J.H."/>
            <person name="Long T.M."/>
            <person name="Calvey C.H."/>
            <person name="Aerts A.L."/>
            <person name="Barry K.W."/>
            <person name="Choi C."/>
            <person name="Clum A."/>
            <person name="Coughlan A.Y."/>
            <person name="Deshpande S."/>
            <person name="Douglass A.P."/>
            <person name="Hanson S.J."/>
            <person name="Klenk H.-P."/>
            <person name="LaButti K.M."/>
            <person name="Lapidus A."/>
            <person name="Lindquist E.A."/>
            <person name="Lipzen A.M."/>
            <person name="Meier-Kolthoff J.P."/>
            <person name="Ohm R.A."/>
            <person name="Otillar R.P."/>
            <person name="Pangilinan J.L."/>
            <person name="Peng Y."/>
            <person name="Rokas A."/>
            <person name="Rosa C.A."/>
            <person name="Scheuner C."/>
            <person name="Sibirny A.A."/>
            <person name="Slot J.C."/>
            <person name="Stielow J.B."/>
            <person name="Sun H."/>
            <person name="Kurtzman C.P."/>
            <person name="Blackwell M."/>
            <person name="Grigoriev I.V."/>
            <person name="Jeffries T.W."/>
        </authorList>
    </citation>
    <scope>NUCLEOTIDE SEQUENCE [LARGE SCALE GENOMIC DNA]</scope>
    <source>
        <strain evidence="3 4">NRRL Y-2026</strain>
    </source>
</reference>
<feature type="region of interest" description="Disordered" evidence="2">
    <location>
        <begin position="26"/>
        <end position="74"/>
    </location>
</feature>
<dbReference type="GO" id="GO:0005737">
    <property type="term" value="C:cytoplasm"/>
    <property type="evidence" value="ECO:0007669"/>
    <property type="project" value="TreeGrafter"/>
</dbReference>
<dbReference type="AlphaFoldDB" id="A0A1E3NM75"/>
<evidence type="ECO:0000313" key="4">
    <source>
        <dbReference type="Proteomes" id="UP000094455"/>
    </source>
</evidence>
<evidence type="ECO:0008006" key="5">
    <source>
        <dbReference type="Google" id="ProtNLM"/>
    </source>
</evidence>
<dbReference type="Gene3D" id="1.20.58.1520">
    <property type="match status" value="1"/>
</dbReference>
<evidence type="ECO:0000256" key="2">
    <source>
        <dbReference type="SAM" id="MobiDB-lite"/>
    </source>
</evidence>
<proteinExistence type="predicted"/>
<dbReference type="GO" id="GO:0008017">
    <property type="term" value="F:microtubule binding"/>
    <property type="evidence" value="ECO:0007669"/>
    <property type="project" value="InterPro"/>
</dbReference>
<evidence type="ECO:0000256" key="1">
    <source>
        <dbReference type="SAM" id="Coils"/>
    </source>
</evidence>
<gene>
    <name evidence="3" type="ORF">PICMEDRAFT_71269</name>
</gene>
<evidence type="ECO:0000313" key="3">
    <source>
        <dbReference type="EMBL" id="ODQ47166.1"/>
    </source>
</evidence>
<dbReference type="RefSeq" id="XP_019018279.1">
    <property type="nucleotide sequence ID" value="XM_019163880.1"/>
</dbReference>
<dbReference type="GeneID" id="30180567"/>
<dbReference type="Proteomes" id="UP000094455">
    <property type="component" value="Unassembled WGS sequence"/>
</dbReference>
<keyword evidence="1" id="KW-0175">Coiled coil</keyword>
<feature type="region of interest" description="Disordered" evidence="2">
    <location>
        <begin position="709"/>
        <end position="736"/>
    </location>
</feature>
<feature type="region of interest" description="Disordered" evidence="2">
    <location>
        <begin position="593"/>
        <end position="675"/>
    </location>
</feature>
<dbReference type="GO" id="GO:0051256">
    <property type="term" value="P:mitotic spindle midzone assembly"/>
    <property type="evidence" value="ECO:0007669"/>
    <property type="project" value="TreeGrafter"/>
</dbReference>
<protein>
    <recommendedName>
        <fullName evidence="5">Anaphase spindle elongation protein</fullName>
    </recommendedName>
</protein>
<feature type="compositionally biased region" description="Polar residues" evidence="2">
    <location>
        <begin position="48"/>
        <end position="72"/>
    </location>
</feature>
<sequence length="821" mass="94223">MDLITELSREDLLKIIKTALVSKSASQTTDSKDAVEEEGEQREEAGINISTTTLLQSPAQQEAQRNHSTPNKNMVGINEIHEPVIFELPMDNIIKKLNEIQNLSSLLGNKEKKLKNWYSSLISISDTFISDLNSDKERINTDFVKSLETITKIFSITSKFSPIETINESVLTPTIRNLIMDFKSNTFTSLENYCSDDLSMYTLNKDVEENLIRLIPILSQQLLTFKKQLKKFYSLYDLVDDYEHLDRSFLSKIPTKTDIGLFNEINEATDIKSILQTNFNQINPDLIRQLDVESTKLNQYIVRKAQLLKAVIIDVTTLNHELFRSNEDQYLQLPTSVDDTESIISHFGVKSAVFSHYDNILGELQNLKIERENLLNSYLVQVEQLWSILRPDSNEIQHFLKQNKNLYADSLQNFENLLSELEDEKLTNIKQFIRISREKIQGFWDILMYDEESRSSYTDFYIEDEQQFDEKLLDSHSAELERLRKESECLKPLLNLISKLNDLVEEKKLLDDASKDPSRLLKRNSFQILKQEERTRNMLGKRFPLVIEQLRAKIDSFEKENGRTFKLNGESYLQKLDEVENFCIHSRRNYRSSFNSPTTSSKCRKFTSMPSQRKTTSRAKIVATPSRSIIRKRDPSQMTNPFLSKEPTPLRKQRTMTPSFSSSSKTSTPQSLSTEPIILRGRSPVRSLNLNGSTKLTSFPTIKSPNLASSISFSAPSKPNSVPSTTMAKTSSKKVPLRSSMGLINKPNFNNIPSSIKKPTSIPVEELSDSILEYSDTENEDKQDTSKRDKENMNPVTMATISKVMSEQTHHFNLSLDSETF</sequence>
<dbReference type="Pfam" id="PF03999">
    <property type="entry name" value="MAP65_ASE1"/>
    <property type="match status" value="1"/>
</dbReference>
<name>A0A1E3NM75_9ASCO</name>
<dbReference type="OrthoDB" id="642895at2759"/>
<feature type="coiled-coil region" evidence="1">
    <location>
        <begin position="404"/>
        <end position="431"/>
    </location>
</feature>
<dbReference type="PANTHER" id="PTHR19321">
    <property type="entry name" value="PROTEIN REGULATOR OF CYTOKINESIS 1 PRC1-RELATED"/>
    <property type="match status" value="1"/>
</dbReference>
<dbReference type="PANTHER" id="PTHR19321:SF41">
    <property type="entry name" value="FASCETTO-RELATED"/>
    <property type="match status" value="1"/>
</dbReference>
<dbReference type="GO" id="GO:1990023">
    <property type="term" value="C:mitotic spindle midzone"/>
    <property type="evidence" value="ECO:0007669"/>
    <property type="project" value="TreeGrafter"/>
</dbReference>
<feature type="region of interest" description="Disordered" evidence="2">
    <location>
        <begin position="771"/>
        <end position="794"/>
    </location>
</feature>
<dbReference type="STRING" id="763406.A0A1E3NM75"/>
<feature type="compositionally biased region" description="Polar residues" evidence="2">
    <location>
        <begin position="709"/>
        <end position="730"/>
    </location>
</feature>
<feature type="compositionally biased region" description="Low complexity" evidence="2">
    <location>
        <begin position="655"/>
        <end position="674"/>
    </location>
</feature>
<dbReference type="InterPro" id="IPR007145">
    <property type="entry name" value="MAP65_Ase1_PRC1"/>
</dbReference>
<keyword evidence="4" id="KW-1185">Reference proteome</keyword>
<accession>A0A1E3NM75</accession>
<organism evidence="3 4">
    <name type="scientific">Pichia membranifaciens NRRL Y-2026</name>
    <dbReference type="NCBI Taxonomy" id="763406"/>
    <lineage>
        <taxon>Eukaryota</taxon>
        <taxon>Fungi</taxon>
        <taxon>Dikarya</taxon>
        <taxon>Ascomycota</taxon>
        <taxon>Saccharomycotina</taxon>
        <taxon>Pichiomycetes</taxon>
        <taxon>Pichiales</taxon>
        <taxon>Pichiaceae</taxon>
        <taxon>Pichia</taxon>
    </lineage>
</organism>
<feature type="compositionally biased region" description="Basic and acidic residues" evidence="2">
    <location>
        <begin position="780"/>
        <end position="792"/>
    </location>
</feature>
<dbReference type="EMBL" id="KV454002">
    <property type="protein sequence ID" value="ODQ47166.1"/>
    <property type="molecule type" value="Genomic_DNA"/>
</dbReference>